<evidence type="ECO:0000256" key="2">
    <source>
        <dbReference type="ARBA" id="ARBA00023136"/>
    </source>
</evidence>
<dbReference type="InterPro" id="IPR036737">
    <property type="entry name" value="OmpA-like_sf"/>
</dbReference>
<reference evidence="7 8" key="1">
    <citation type="submission" date="2018-06" db="EMBL/GenBank/DDBJ databases">
        <title>Marinomonas sp. YLB-05 draft genome sequence.</title>
        <authorList>
            <person name="Yu L."/>
            <person name="Tang X."/>
        </authorList>
    </citation>
    <scope>NUCLEOTIDE SEQUENCE [LARGE SCALE GENOMIC DNA]</scope>
    <source>
        <strain evidence="7 8">YLB-05</strain>
    </source>
</reference>
<keyword evidence="2 4" id="KW-0472">Membrane</keyword>
<dbReference type="InterPro" id="IPR050330">
    <property type="entry name" value="Bact_OuterMem_StrucFunc"/>
</dbReference>
<dbReference type="InterPro" id="IPR006664">
    <property type="entry name" value="OMP_bac"/>
</dbReference>
<dbReference type="GO" id="GO:0009279">
    <property type="term" value="C:cell outer membrane"/>
    <property type="evidence" value="ECO:0007669"/>
    <property type="project" value="UniProtKB-SubCell"/>
</dbReference>
<feature type="chain" id="PRO_5016903311" evidence="5">
    <location>
        <begin position="24"/>
        <end position="209"/>
    </location>
</feature>
<dbReference type="InterPro" id="IPR006690">
    <property type="entry name" value="OMPA-like_CS"/>
</dbReference>
<evidence type="ECO:0000256" key="3">
    <source>
        <dbReference type="ARBA" id="ARBA00023237"/>
    </source>
</evidence>
<feature type="domain" description="OmpA-like" evidence="6">
    <location>
        <begin position="69"/>
        <end position="187"/>
    </location>
</feature>
<dbReference type="EMBL" id="QKRA01000001">
    <property type="protein sequence ID" value="RDL45696.1"/>
    <property type="molecule type" value="Genomic_DNA"/>
</dbReference>
<proteinExistence type="predicted"/>
<feature type="signal peptide" evidence="5">
    <location>
        <begin position="1"/>
        <end position="23"/>
    </location>
</feature>
<dbReference type="Pfam" id="PF00691">
    <property type="entry name" value="OmpA"/>
    <property type="match status" value="1"/>
</dbReference>
<dbReference type="Gene3D" id="3.30.1330.60">
    <property type="entry name" value="OmpA-like domain"/>
    <property type="match status" value="1"/>
</dbReference>
<dbReference type="PANTHER" id="PTHR30329">
    <property type="entry name" value="STATOR ELEMENT OF FLAGELLAR MOTOR COMPLEX"/>
    <property type="match status" value="1"/>
</dbReference>
<keyword evidence="8" id="KW-1185">Reference proteome</keyword>
<name>A0A370UD32_9GAMM</name>
<evidence type="ECO:0000313" key="7">
    <source>
        <dbReference type="EMBL" id="RDL45696.1"/>
    </source>
</evidence>
<dbReference type="PROSITE" id="PS51123">
    <property type="entry name" value="OMPA_2"/>
    <property type="match status" value="1"/>
</dbReference>
<keyword evidence="5" id="KW-0732">Signal</keyword>
<dbReference type="CDD" id="cd07185">
    <property type="entry name" value="OmpA_C-like"/>
    <property type="match status" value="1"/>
</dbReference>
<dbReference type="SUPFAM" id="SSF103088">
    <property type="entry name" value="OmpA-like"/>
    <property type="match status" value="1"/>
</dbReference>
<comment type="subcellular location">
    <subcellularLocation>
        <location evidence="1">Cell outer membrane</location>
    </subcellularLocation>
</comment>
<protein>
    <submittedName>
        <fullName evidence="7">OmpA family protein</fullName>
    </submittedName>
</protein>
<dbReference type="AlphaFoldDB" id="A0A370UD32"/>
<evidence type="ECO:0000259" key="6">
    <source>
        <dbReference type="PROSITE" id="PS51123"/>
    </source>
</evidence>
<organism evidence="7 8">
    <name type="scientific">Marinomonas piezotolerans</name>
    <dbReference type="NCBI Taxonomy" id="2213058"/>
    <lineage>
        <taxon>Bacteria</taxon>
        <taxon>Pseudomonadati</taxon>
        <taxon>Pseudomonadota</taxon>
        <taxon>Gammaproteobacteria</taxon>
        <taxon>Oceanospirillales</taxon>
        <taxon>Oceanospirillaceae</taxon>
        <taxon>Marinomonas</taxon>
    </lineage>
</organism>
<evidence type="ECO:0000256" key="5">
    <source>
        <dbReference type="SAM" id="SignalP"/>
    </source>
</evidence>
<keyword evidence="3" id="KW-0998">Cell outer membrane</keyword>
<dbReference type="Proteomes" id="UP000254326">
    <property type="component" value="Unassembled WGS sequence"/>
</dbReference>
<dbReference type="PRINTS" id="PR01023">
    <property type="entry name" value="NAFLGMOTY"/>
</dbReference>
<evidence type="ECO:0000256" key="1">
    <source>
        <dbReference type="ARBA" id="ARBA00004442"/>
    </source>
</evidence>
<comment type="caution">
    <text evidence="7">The sequence shown here is derived from an EMBL/GenBank/DDBJ whole genome shotgun (WGS) entry which is preliminary data.</text>
</comment>
<dbReference type="OrthoDB" id="9782229at2"/>
<dbReference type="PANTHER" id="PTHR30329:SF21">
    <property type="entry name" value="LIPOPROTEIN YIAD-RELATED"/>
    <property type="match status" value="1"/>
</dbReference>
<evidence type="ECO:0000256" key="4">
    <source>
        <dbReference type="PROSITE-ProRule" id="PRU00473"/>
    </source>
</evidence>
<evidence type="ECO:0000313" key="8">
    <source>
        <dbReference type="Proteomes" id="UP000254326"/>
    </source>
</evidence>
<accession>A0A370UD32</accession>
<sequence length="209" mass="22749">MILKLAKQGIIICSALVAMSTYASGSSLYGVDMSQKLADADKDGVINVRDMCPNTPMGAKVDNNGCSEKSSKLLSLDLKILFSSGKYDVKPQYYGEIKKLADFLKANPTSSVVIEGHTDDVGNANYNLALSQNRADAIANVLVERFGIPRSRVEGIGYGEEKPIATNDTASGRELNRRVVGEVFARKTADIERWNIYSVDTNRSLFSGR</sequence>
<dbReference type="PROSITE" id="PS01068">
    <property type="entry name" value="OMPA_1"/>
    <property type="match status" value="1"/>
</dbReference>
<dbReference type="InterPro" id="IPR006665">
    <property type="entry name" value="OmpA-like"/>
</dbReference>
<dbReference type="PRINTS" id="PR01021">
    <property type="entry name" value="OMPADOMAIN"/>
</dbReference>
<gene>
    <name evidence="7" type="ORF">DN730_01205</name>
</gene>